<feature type="region of interest" description="Disordered" evidence="8">
    <location>
        <begin position="107"/>
        <end position="128"/>
    </location>
</feature>
<dbReference type="Proteomes" id="UP000784294">
    <property type="component" value="Unassembled WGS sequence"/>
</dbReference>
<keyword evidence="10" id="KW-1185">Reference proteome</keyword>
<keyword evidence="4" id="KW-0067">ATP-binding</keyword>
<dbReference type="GO" id="GO:0140326">
    <property type="term" value="F:ATPase-coupled intramembrane lipid transporter activity"/>
    <property type="evidence" value="ECO:0007669"/>
    <property type="project" value="TreeGrafter"/>
</dbReference>
<evidence type="ECO:0000256" key="4">
    <source>
        <dbReference type="ARBA" id="ARBA00022840"/>
    </source>
</evidence>
<evidence type="ECO:0000256" key="1">
    <source>
        <dbReference type="ARBA" id="ARBA00004141"/>
    </source>
</evidence>
<keyword evidence="2" id="KW-0812">Transmembrane</keyword>
<proteinExistence type="predicted"/>
<organism evidence="9 10">
    <name type="scientific">Protopolystoma xenopodis</name>
    <dbReference type="NCBI Taxonomy" id="117903"/>
    <lineage>
        <taxon>Eukaryota</taxon>
        <taxon>Metazoa</taxon>
        <taxon>Spiralia</taxon>
        <taxon>Lophotrochozoa</taxon>
        <taxon>Platyhelminthes</taxon>
        <taxon>Monogenea</taxon>
        <taxon>Polyopisthocotylea</taxon>
        <taxon>Polystomatidea</taxon>
        <taxon>Polystomatidae</taxon>
        <taxon>Protopolystoma</taxon>
    </lineage>
</organism>
<dbReference type="GO" id="GO:0005524">
    <property type="term" value="F:ATP binding"/>
    <property type="evidence" value="ECO:0007669"/>
    <property type="project" value="UniProtKB-KW"/>
</dbReference>
<reference evidence="9" key="1">
    <citation type="submission" date="2018-11" db="EMBL/GenBank/DDBJ databases">
        <authorList>
            <consortium name="Pathogen Informatics"/>
        </authorList>
    </citation>
    <scope>NUCLEOTIDE SEQUENCE</scope>
</reference>
<keyword evidence="6" id="KW-1133">Transmembrane helix</keyword>
<dbReference type="PANTHER" id="PTHR24092:SF5">
    <property type="entry name" value="PHOSPHOLIPID-TRANSPORTING ATPASE"/>
    <property type="match status" value="1"/>
</dbReference>
<dbReference type="GO" id="GO:0045332">
    <property type="term" value="P:phospholipid translocation"/>
    <property type="evidence" value="ECO:0007669"/>
    <property type="project" value="TreeGrafter"/>
</dbReference>
<accession>A0A3S5AP40</accession>
<dbReference type="PANTHER" id="PTHR24092">
    <property type="entry name" value="PROBABLE PHOSPHOLIPID-TRANSPORTING ATPASE"/>
    <property type="match status" value="1"/>
</dbReference>
<keyword evidence="5" id="KW-1278">Translocase</keyword>
<comment type="subcellular location">
    <subcellularLocation>
        <location evidence="1">Membrane</location>
        <topology evidence="1">Multi-pass membrane protein</topology>
    </subcellularLocation>
</comment>
<evidence type="ECO:0000256" key="2">
    <source>
        <dbReference type="ARBA" id="ARBA00022692"/>
    </source>
</evidence>
<dbReference type="PROSITE" id="PS00154">
    <property type="entry name" value="ATPASE_E1_E2"/>
    <property type="match status" value="1"/>
</dbReference>
<dbReference type="Gene3D" id="3.40.1110.10">
    <property type="entry name" value="Calcium-transporting ATPase, cytoplasmic domain N"/>
    <property type="match status" value="1"/>
</dbReference>
<protein>
    <submittedName>
        <fullName evidence="9">Uncharacterized protein</fullName>
    </submittedName>
</protein>
<dbReference type="GO" id="GO:0006890">
    <property type="term" value="P:retrograde vesicle-mediated transport, Golgi to endoplasmic reticulum"/>
    <property type="evidence" value="ECO:0007669"/>
    <property type="project" value="TreeGrafter"/>
</dbReference>
<dbReference type="Gene3D" id="3.40.50.1000">
    <property type="entry name" value="HAD superfamily/HAD-like"/>
    <property type="match status" value="1"/>
</dbReference>
<dbReference type="InterPro" id="IPR023299">
    <property type="entry name" value="ATPase_P-typ_cyto_dom_N"/>
</dbReference>
<evidence type="ECO:0000313" key="9">
    <source>
        <dbReference type="EMBL" id="VEL21507.1"/>
    </source>
</evidence>
<evidence type="ECO:0000256" key="7">
    <source>
        <dbReference type="ARBA" id="ARBA00023136"/>
    </source>
</evidence>
<evidence type="ECO:0000256" key="3">
    <source>
        <dbReference type="ARBA" id="ARBA00022741"/>
    </source>
</evidence>
<dbReference type="OrthoDB" id="377733at2759"/>
<comment type="caution">
    <text evidence="9">The sequence shown here is derived from an EMBL/GenBank/DDBJ whole genome shotgun (WGS) entry which is preliminary data.</text>
</comment>
<evidence type="ECO:0000256" key="6">
    <source>
        <dbReference type="ARBA" id="ARBA00022989"/>
    </source>
</evidence>
<evidence type="ECO:0000256" key="5">
    <source>
        <dbReference type="ARBA" id="ARBA00022967"/>
    </source>
</evidence>
<dbReference type="Gene3D" id="1.20.1110.10">
    <property type="entry name" value="Calcium-transporting ATPase, transmembrane domain"/>
    <property type="match status" value="1"/>
</dbReference>
<sequence>MRDKELPGCIVRNTTIPEELARVSYLMSDKTGTLTQNEMIFRKLHLGSVSFASDSMDEVSGSLQNHFESGYGKTKELEGKQVRKTGDEKVADAVLAVALCHNVTPMREAEGDEDSIESEKTTEKPELKAAGDITEMDLDEDNRKLVLKALKYLILHLVYY</sequence>
<keyword evidence="7" id="KW-0472">Membrane</keyword>
<dbReference type="GO" id="GO:0005768">
    <property type="term" value="C:endosome"/>
    <property type="evidence" value="ECO:0007669"/>
    <property type="project" value="TreeGrafter"/>
</dbReference>
<dbReference type="EMBL" id="CAAALY010051692">
    <property type="protein sequence ID" value="VEL21507.1"/>
    <property type="molecule type" value="Genomic_DNA"/>
</dbReference>
<dbReference type="FunFam" id="3.40.50.1000:FF:000001">
    <property type="entry name" value="Phospholipid-transporting ATPase IC"/>
    <property type="match status" value="1"/>
</dbReference>
<keyword evidence="3" id="KW-0547">Nucleotide-binding</keyword>
<dbReference type="GO" id="GO:0006897">
    <property type="term" value="P:endocytosis"/>
    <property type="evidence" value="ECO:0007669"/>
    <property type="project" value="TreeGrafter"/>
</dbReference>
<evidence type="ECO:0000256" key="8">
    <source>
        <dbReference type="SAM" id="MobiDB-lite"/>
    </source>
</evidence>
<dbReference type="InterPro" id="IPR023214">
    <property type="entry name" value="HAD_sf"/>
</dbReference>
<feature type="compositionally biased region" description="Basic and acidic residues" evidence="8">
    <location>
        <begin position="117"/>
        <end position="128"/>
    </location>
</feature>
<dbReference type="AlphaFoldDB" id="A0A3S5AP40"/>
<dbReference type="GO" id="GO:0005802">
    <property type="term" value="C:trans-Golgi network"/>
    <property type="evidence" value="ECO:0007669"/>
    <property type="project" value="TreeGrafter"/>
</dbReference>
<dbReference type="GO" id="GO:0005886">
    <property type="term" value="C:plasma membrane"/>
    <property type="evidence" value="ECO:0007669"/>
    <property type="project" value="TreeGrafter"/>
</dbReference>
<evidence type="ECO:0000313" key="10">
    <source>
        <dbReference type="Proteomes" id="UP000784294"/>
    </source>
</evidence>
<name>A0A3S5AP40_9PLAT</name>
<dbReference type="InterPro" id="IPR018303">
    <property type="entry name" value="ATPase_P-typ_P_site"/>
</dbReference>
<gene>
    <name evidence="9" type="ORF">PXEA_LOCUS14947</name>
</gene>